<sequence>MITVKLRAGMLTSQFKRGGTVMKYAMVWRERRYGSAEAAESAQQRVLSLMQNWKEPEGVAFLQFVVRVGEYGGVALLETDDLSSIHQMTSTFAVFEFEVWPVLDVGDALAAEGAAVAWRESVS</sequence>
<dbReference type="Pfam" id="PF11746">
    <property type="entry name" value="DUF3303"/>
    <property type="match status" value="1"/>
</dbReference>
<name>A0A4R0PJK9_9HYPH</name>
<evidence type="ECO:0000313" key="2">
    <source>
        <dbReference type="Proteomes" id="UP000291301"/>
    </source>
</evidence>
<proteinExistence type="predicted"/>
<dbReference type="Proteomes" id="UP000291301">
    <property type="component" value="Unassembled WGS sequence"/>
</dbReference>
<gene>
    <name evidence="1" type="ORF">E0D97_00040</name>
</gene>
<protein>
    <submittedName>
        <fullName evidence="1">DUF3303 domain-containing protein</fullName>
    </submittedName>
</protein>
<dbReference type="AlphaFoldDB" id="A0A4R0PJK9"/>
<accession>A0A4R0PJK9</accession>
<dbReference type="InterPro" id="IPR021734">
    <property type="entry name" value="DUF3303"/>
</dbReference>
<reference evidence="1 2" key="1">
    <citation type="journal article" date="2015" name="Antonie Van Leeuwenhoek">
        <title>Oricola cellulosilytica gen. nov., sp. nov., a cellulose-degrading bacterium of the family Phyllobacteriaceae isolated from surface seashore water, and emended descriptions of Mesorhizobium loti and Phyllobacterium myrsinacearum.</title>
        <authorList>
            <person name="Hameed A."/>
            <person name="Shahina M."/>
            <person name="Lai W.A."/>
            <person name="Lin S.Y."/>
            <person name="Young L.S."/>
            <person name="Liu Y.C."/>
            <person name="Hsu Y.H."/>
            <person name="Young C.C."/>
        </authorList>
    </citation>
    <scope>NUCLEOTIDE SEQUENCE [LARGE SCALE GENOMIC DNA]</scope>
    <source>
        <strain evidence="1 2">KCTC 52183</strain>
    </source>
</reference>
<comment type="caution">
    <text evidence="1">The sequence shown here is derived from an EMBL/GenBank/DDBJ whole genome shotgun (WGS) entry which is preliminary data.</text>
</comment>
<organism evidence="1 2">
    <name type="scientific">Oricola cellulosilytica</name>
    <dbReference type="NCBI Taxonomy" id="1429082"/>
    <lineage>
        <taxon>Bacteria</taxon>
        <taxon>Pseudomonadati</taxon>
        <taxon>Pseudomonadota</taxon>
        <taxon>Alphaproteobacteria</taxon>
        <taxon>Hyphomicrobiales</taxon>
        <taxon>Ahrensiaceae</taxon>
        <taxon>Oricola</taxon>
    </lineage>
</organism>
<dbReference type="EMBL" id="SJST01000001">
    <property type="protein sequence ID" value="TCD15869.1"/>
    <property type="molecule type" value="Genomic_DNA"/>
</dbReference>
<evidence type="ECO:0000313" key="1">
    <source>
        <dbReference type="EMBL" id="TCD15869.1"/>
    </source>
</evidence>
<keyword evidence="2" id="KW-1185">Reference proteome</keyword>